<evidence type="ECO:0000256" key="1">
    <source>
        <dbReference type="ARBA" id="ARBA00004651"/>
    </source>
</evidence>
<dbReference type="InterPro" id="IPR050833">
    <property type="entry name" value="Poly_Biosynth_Transport"/>
</dbReference>
<feature type="transmembrane region" description="Helical" evidence="6">
    <location>
        <begin position="51"/>
        <end position="68"/>
    </location>
</feature>
<gene>
    <name evidence="7" type="ORF">QW060_13785</name>
</gene>
<feature type="transmembrane region" description="Helical" evidence="6">
    <location>
        <begin position="363"/>
        <end position="382"/>
    </location>
</feature>
<dbReference type="PANTHER" id="PTHR30250:SF11">
    <property type="entry name" value="O-ANTIGEN TRANSPORTER-RELATED"/>
    <property type="match status" value="1"/>
</dbReference>
<feature type="transmembrane region" description="Helical" evidence="6">
    <location>
        <begin position="425"/>
        <end position="443"/>
    </location>
</feature>
<feature type="transmembrane region" description="Helical" evidence="6">
    <location>
        <begin position="449"/>
        <end position="474"/>
    </location>
</feature>
<sequence>MDFRFSSKQAFLFTFINYLGVLIGVFSTLFIYPKDTEMLGIVRYIDGYAQIFYPIMVLGASTALLNFYPLLNTILQRKLFTYSILSVFLMIIFTGIGVVILGYSAVFERFRYVIIAFFIAICLAFVDLIKRQLTNMQKIAVPTLYEKIIPKVALPLAFILVLYFSYSLDGALLFYTLTFVCMLLLVVIYLLQYYRPVYTLQFKDLFQIISKKNYYQYSLYAFTASIGSFFAFRVDSFMIPEITGDFELNGIFNIGVTLANAIMIPAIGVFALYSPVISNNIKNGEFDLLKKKYSEVAKNLFFVGVLLYGCVILGIHDLFKILPAYDNLVQSLPIIYILGASVLLNMSTGFNTEIIAFSSYYRFNLVSIVVLMFLNVGLNWYILKYTGYGIIGVAFASFFSMAIFNIMKLYFIYKKFKMIPFSTSYLKVVLISVTLLTVLYYIPSLSSPLFTMLLKCSLYVILLLTVLYITRLIIPLNDFVKKNNQ</sequence>
<reference evidence="8" key="1">
    <citation type="journal article" date="2019" name="Int. J. Syst. Evol. Microbiol.">
        <title>The Global Catalogue of Microorganisms (GCM) 10K type strain sequencing project: providing services to taxonomists for standard genome sequencing and annotation.</title>
        <authorList>
            <consortium name="The Broad Institute Genomics Platform"/>
            <consortium name="The Broad Institute Genome Sequencing Center for Infectious Disease"/>
            <person name="Wu L."/>
            <person name="Ma J."/>
        </authorList>
    </citation>
    <scope>NUCLEOTIDE SEQUENCE [LARGE SCALE GENOMIC DNA]</scope>
    <source>
        <strain evidence="8">CECT 7184</strain>
    </source>
</reference>
<keyword evidence="8" id="KW-1185">Reference proteome</keyword>
<feature type="transmembrane region" description="Helical" evidence="6">
    <location>
        <begin position="80"/>
        <end position="104"/>
    </location>
</feature>
<keyword evidence="4 6" id="KW-1133">Transmembrane helix</keyword>
<evidence type="ECO:0000256" key="6">
    <source>
        <dbReference type="SAM" id="Phobius"/>
    </source>
</evidence>
<feature type="transmembrane region" description="Helical" evidence="6">
    <location>
        <begin position="172"/>
        <end position="194"/>
    </location>
</feature>
<keyword evidence="3 6" id="KW-0812">Transmembrane</keyword>
<feature type="transmembrane region" description="Helical" evidence="6">
    <location>
        <begin position="110"/>
        <end position="128"/>
    </location>
</feature>
<name>A0ABT8CX88_9FLAO</name>
<comment type="caution">
    <text evidence="7">The sequence shown here is derived from an EMBL/GenBank/DDBJ whole genome shotgun (WGS) entry which is preliminary data.</text>
</comment>
<feature type="transmembrane region" description="Helical" evidence="6">
    <location>
        <begin position="12"/>
        <end position="31"/>
    </location>
</feature>
<feature type="transmembrane region" description="Helical" evidence="6">
    <location>
        <begin position="331"/>
        <end position="351"/>
    </location>
</feature>
<feature type="transmembrane region" description="Helical" evidence="6">
    <location>
        <begin position="214"/>
        <end position="232"/>
    </location>
</feature>
<evidence type="ECO:0008006" key="9">
    <source>
        <dbReference type="Google" id="ProtNLM"/>
    </source>
</evidence>
<feature type="transmembrane region" description="Helical" evidence="6">
    <location>
        <begin position="388"/>
        <end position="413"/>
    </location>
</feature>
<dbReference type="PANTHER" id="PTHR30250">
    <property type="entry name" value="PST FAMILY PREDICTED COLANIC ACID TRANSPORTER"/>
    <property type="match status" value="1"/>
</dbReference>
<keyword evidence="2" id="KW-1003">Cell membrane</keyword>
<evidence type="ECO:0000256" key="3">
    <source>
        <dbReference type="ARBA" id="ARBA00022692"/>
    </source>
</evidence>
<proteinExistence type="predicted"/>
<evidence type="ECO:0000313" key="7">
    <source>
        <dbReference type="EMBL" id="MDN3708177.1"/>
    </source>
</evidence>
<evidence type="ECO:0000256" key="4">
    <source>
        <dbReference type="ARBA" id="ARBA00022989"/>
    </source>
</evidence>
<accession>A0ABT8CX88</accession>
<dbReference type="RefSeq" id="WP_290364058.1">
    <property type="nucleotide sequence ID" value="NZ_JAUFQU010000001.1"/>
</dbReference>
<dbReference type="Proteomes" id="UP001242368">
    <property type="component" value="Unassembled WGS sequence"/>
</dbReference>
<evidence type="ECO:0000256" key="5">
    <source>
        <dbReference type="ARBA" id="ARBA00023136"/>
    </source>
</evidence>
<protein>
    <recommendedName>
        <fullName evidence="9">Polysaccharide biosynthesis protein</fullName>
    </recommendedName>
</protein>
<feature type="transmembrane region" description="Helical" evidence="6">
    <location>
        <begin position="252"/>
        <end position="273"/>
    </location>
</feature>
<feature type="transmembrane region" description="Helical" evidence="6">
    <location>
        <begin position="148"/>
        <end position="166"/>
    </location>
</feature>
<dbReference type="EMBL" id="JAUFQU010000001">
    <property type="protein sequence ID" value="MDN3708177.1"/>
    <property type="molecule type" value="Genomic_DNA"/>
</dbReference>
<keyword evidence="5 6" id="KW-0472">Membrane</keyword>
<evidence type="ECO:0000313" key="8">
    <source>
        <dbReference type="Proteomes" id="UP001242368"/>
    </source>
</evidence>
<comment type="subcellular location">
    <subcellularLocation>
        <location evidence="1">Cell membrane</location>
        <topology evidence="1">Multi-pass membrane protein</topology>
    </subcellularLocation>
</comment>
<evidence type="ECO:0000256" key="2">
    <source>
        <dbReference type="ARBA" id="ARBA00022475"/>
    </source>
</evidence>
<feature type="transmembrane region" description="Helical" evidence="6">
    <location>
        <begin position="300"/>
        <end position="319"/>
    </location>
</feature>
<organism evidence="7 8">
    <name type="scientific">Paenimyroides ceti</name>
    <dbReference type="NCBI Taxonomy" id="395087"/>
    <lineage>
        <taxon>Bacteria</taxon>
        <taxon>Pseudomonadati</taxon>
        <taxon>Bacteroidota</taxon>
        <taxon>Flavobacteriia</taxon>
        <taxon>Flavobacteriales</taxon>
        <taxon>Flavobacteriaceae</taxon>
        <taxon>Paenimyroides</taxon>
    </lineage>
</organism>